<dbReference type="InterPro" id="IPR050336">
    <property type="entry name" value="Chromosome_partition/occlusion"/>
</dbReference>
<keyword evidence="2" id="KW-0614">Plasmid</keyword>
<dbReference type="AlphaFoldDB" id="A0A222EB09"/>
<dbReference type="InterPro" id="IPR003115">
    <property type="entry name" value="ParB_N"/>
</dbReference>
<dbReference type="PANTHER" id="PTHR33375">
    <property type="entry name" value="CHROMOSOME-PARTITIONING PROTEIN PARB-RELATED"/>
    <property type="match status" value="1"/>
</dbReference>
<proteinExistence type="predicted"/>
<evidence type="ECO:0000313" key="2">
    <source>
        <dbReference type="EMBL" id="ASP23374.1"/>
    </source>
</evidence>
<sequence>MSKKRRMFDIDIPEMGEMEVGKVPDRALRRGPMASAINENASSLRDRKVAEDTIREENDRLASEFVRLKRDGLITDRIPLDSVVTERLLRDRKPGADEELEELKTSIREVGLSNPIRVEARDDGKYELIQGMRRLLAFRALFADTSDAAFATIPAGIVPIEAQAETSYRRMVDENLIRKDISFAEMATLARRYADDPANNCPEVADAVSTLFKSATYTKRSYIRAFAELLMRLDKVLEHPQDIPRNVGVELKRRMDRDDGLAARVSLALHEEPGRDAQREVEILRGFVDAGATLPTGKTTAKSARPRQAKTTFQVPRAGGVAKCSASQGRLELRDDRDFSAIERRKLEQAIAAFYAALDD</sequence>
<accession>A0A222EB09</accession>
<dbReference type="GO" id="GO:0045881">
    <property type="term" value="P:positive regulation of sporulation resulting in formation of a cellular spore"/>
    <property type="evidence" value="ECO:0007669"/>
    <property type="project" value="TreeGrafter"/>
</dbReference>
<feature type="domain" description="ParB-like N-terminal" evidence="1">
    <location>
        <begin position="76"/>
        <end position="176"/>
    </location>
</feature>
<dbReference type="Pfam" id="PF02195">
    <property type="entry name" value="ParB_N"/>
    <property type="match status" value="1"/>
</dbReference>
<reference evidence="2 3" key="1">
    <citation type="submission" date="2017-07" db="EMBL/GenBank/DDBJ databases">
        <title>Genome Sequence of Antarctobacter heliothermus Strain SMS3 Isolated from a culture of the Diatom Skeletonema marinoi.</title>
        <authorList>
            <person name="Topel M."/>
            <person name="Pinder M.I.M."/>
            <person name="Johansson O.N."/>
            <person name="Kourtchenko O."/>
            <person name="Godhe A."/>
            <person name="Clarke A.K."/>
        </authorList>
    </citation>
    <scope>NUCLEOTIDE SEQUENCE [LARGE SCALE GENOMIC DNA]</scope>
    <source>
        <strain evidence="2 3">SMS3</strain>
        <plasmid evidence="3">Plasmid psms3-1</plasmid>
    </source>
</reference>
<dbReference type="PANTHER" id="PTHR33375:SF1">
    <property type="entry name" value="CHROMOSOME-PARTITIONING PROTEIN PARB-RELATED"/>
    <property type="match status" value="1"/>
</dbReference>
<gene>
    <name evidence="2" type="ORF">ANTHELSMS3_04986</name>
</gene>
<dbReference type="Proteomes" id="UP000203589">
    <property type="component" value="Plasmid pSMS3-1"/>
</dbReference>
<dbReference type="GO" id="GO:0007059">
    <property type="term" value="P:chromosome segregation"/>
    <property type="evidence" value="ECO:0007669"/>
    <property type="project" value="TreeGrafter"/>
</dbReference>
<evidence type="ECO:0000313" key="3">
    <source>
        <dbReference type="Proteomes" id="UP000203589"/>
    </source>
</evidence>
<dbReference type="SMART" id="SM00470">
    <property type="entry name" value="ParB"/>
    <property type="match status" value="1"/>
</dbReference>
<dbReference type="GO" id="GO:0005694">
    <property type="term" value="C:chromosome"/>
    <property type="evidence" value="ECO:0007669"/>
    <property type="project" value="TreeGrafter"/>
</dbReference>
<dbReference type="KEGG" id="aht:ANTHELSMS3_04986"/>
<dbReference type="RefSeq" id="WP_094037471.1">
    <property type="nucleotide sequence ID" value="NZ_CP022541.1"/>
</dbReference>
<dbReference type="OrthoDB" id="7656008at2"/>
<dbReference type="InterPro" id="IPR036086">
    <property type="entry name" value="ParB/Sulfiredoxin_sf"/>
</dbReference>
<keyword evidence="3" id="KW-1185">Reference proteome</keyword>
<dbReference type="Gene3D" id="3.90.1530.30">
    <property type="match status" value="1"/>
</dbReference>
<dbReference type="EMBL" id="CP022541">
    <property type="protein sequence ID" value="ASP23374.1"/>
    <property type="molecule type" value="Genomic_DNA"/>
</dbReference>
<evidence type="ECO:0000259" key="1">
    <source>
        <dbReference type="SMART" id="SM00470"/>
    </source>
</evidence>
<name>A0A222EB09_9RHOB</name>
<organism evidence="2 3">
    <name type="scientific">Antarctobacter heliothermus</name>
    <dbReference type="NCBI Taxonomy" id="74033"/>
    <lineage>
        <taxon>Bacteria</taxon>
        <taxon>Pseudomonadati</taxon>
        <taxon>Pseudomonadota</taxon>
        <taxon>Alphaproteobacteria</taxon>
        <taxon>Rhodobacterales</taxon>
        <taxon>Roseobacteraceae</taxon>
        <taxon>Antarctobacter</taxon>
    </lineage>
</organism>
<geneLocation type="plasmid" evidence="3">
    <name>psms3-1</name>
</geneLocation>
<dbReference type="SUPFAM" id="SSF110849">
    <property type="entry name" value="ParB/Sulfiredoxin"/>
    <property type="match status" value="1"/>
</dbReference>
<protein>
    <submittedName>
        <fullName evidence="2">Nucleoid occlusion protein</fullName>
    </submittedName>
</protein>